<name>A0A517Q6K2_9PLAN</name>
<dbReference type="InterPro" id="IPR035959">
    <property type="entry name" value="RutC-like_sf"/>
</dbReference>
<dbReference type="Pfam" id="PF14588">
    <property type="entry name" value="YjgF_endoribonc"/>
    <property type="match status" value="1"/>
</dbReference>
<dbReference type="SUPFAM" id="SSF55298">
    <property type="entry name" value="YjgF-like"/>
    <property type="match status" value="1"/>
</dbReference>
<evidence type="ECO:0000313" key="3">
    <source>
        <dbReference type="Proteomes" id="UP000315647"/>
    </source>
</evidence>
<dbReference type="AlphaFoldDB" id="A0A517Q6K2"/>
<protein>
    <submittedName>
        <fullName evidence="2">Endoribonuclease L-PSP</fullName>
    </submittedName>
</protein>
<dbReference type="PANTHER" id="PTHR43760">
    <property type="entry name" value="ENDORIBONUCLEASE-RELATED"/>
    <property type="match status" value="1"/>
</dbReference>
<sequence>MYRDMLTSTFIYQRDFFNMSQTPEERIQELDQTLPTPPQAVGSYIPVTQFGNVIVTSGQLPFIGSELMFKGKIGPDHLHEDDGSNAACLCLMNALAQVKAVTGELSKVKQIIRLEGYVHSAPGFDRQPFVLNAASQLLTDIFGDKGKHTRVALGISEMPLNAAVQLALWVEIE</sequence>
<dbReference type="Proteomes" id="UP000315647">
    <property type="component" value="Chromosome"/>
</dbReference>
<gene>
    <name evidence="2" type="ORF">Enr10x_25740</name>
</gene>
<accession>A0A517Q6K2</accession>
<evidence type="ECO:0000313" key="2">
    <source>
        <dbReference type="EMBL" id="QDT27259.1"/>
    </source>
</evidence>
<feature type="domain" description="Endoribonuclease L-PSP/chorismate mutase-like" evidence="1">
    <location>
        <begin position="32"/>
        <end position="171"/>
    </location>
</feature>
<dbReference type="CDD" id="cd02199">
    <property type="entry name" value="YjgF_YER057c_UK114_like_1"/>
    <property type="match status" value="1"/>
</dbReference>
<keyword evidence="3" id="KW-1185">Reference proteome</keyword>
<proteinExistence type="predicted"/>
<dbReference type="EMBL" id="CP037421">
    <property type="protein sequence ID" value="QDT27259.1"/>
    <property type="molecule type" value="Genomic_DNA"/>
</dbReference>
<reference evidence="2 3" key="1">
    <citation type="submission" date="2019-03" db="EMBL/GenBank/DDBJ databases">
        <title>Deep-cultivation of Planctomycetes and their phenomic and genomic characterization uncovers novel biology.</title>
        <authorList>
            <person name="Wiegand S."/>
            <person name="Jogler M."/>
            <person name="Boedeker C."/>
            <person name="Pinto D."/>
            <person name="Vollmers J."/>
            <person name="Rivas-Marin E."/>
            <person name="Kohn T."/>
            <person name="Peeters S.H."/>
            <person name="Heuer A."/>
            <person name="Rast P."/>
            <person name="Oberbeckmann S."/>
            <person name="Bunk B."/>
            <person name="Jeske O."/>
            <person name="Meyerdierks A."/>
            <person name="Storesund J.E."/>
            <person name="Kallscheuer N."/>
            <person name="Luecker S."/>
            <person name="Lage O.M."/>
            <person name="Pohl T."/>
            <person name="Merkel B.J."/>
            <person name="Hornburger P."/>
            <person name="Mueller R.-W."/>
            <person name="Bruemmer F."/>
            <person name="Labrenz M."/>
            <person name="Spormann A.M."/>
            <person name="Op den Camp H."/>
            <person name="Overmann J."/>
            <person name="Amann R."/>
            <person name="Jetten M.S.M."/>
            <person name="Mascher T."/>
            <person name="Medema M.H."/>
            <person name="Devos D.P."/>
            <person name="Kaster A.-K."/>
            <person name="Ovreas L."/>
            <person name="Rohde M."/>
            <person name="Galperin M.Y."/>
            <person name="Jogler C."/>
        </authorList>
    </citation>
    <scope>NUCLEOTIDE SEQUENCE [LARGE SCALE GENOMIC DNA]</scope>
    <source>
        <strain evidence="2 3">Enr10</strain>
    </source>
</reference>
<evidence type="ECO:0000259" key="1">
    <source>
        <dbReference type="Pfam" id="PF14588"/>
    </source>
</evidence>
<dbReference type="PANTHER" id="PTHR43760:SF1">
    <property type="entry name" value="ENDORIBONUCLEASE L-PSP_CHORISMATE MUTASE-LIKE DOMAIN-CONTAINING PROTEIN"/>
    <property type="match status" value="1"/>
</dbReference>
<dbReference type="InterPro" id="IPR013813">
    <property type="entry name" value="Endoribo_LPSP/chorism_mut-like"/>
</dbReference>
<organism evidence="2 3">
    <name type="scientific">Gimesia panareensis</name>
    <dbReference type="NCBI Taxonomy" id="2527978"/>
    <lineage>
        <taxon>Bacteria</taxon>
        <taxon>Pseudomonadati</taxon>
        <taxon>Planctomycetota</taxon>
        <taxon>Planctomycetia</taxon>
        <taxon>Planctomycetales</taxon>
        <taxon>Planctomycetaceae</taxon>
        <taxon>Gimesia</taxon>
    </lineage>
</organism>
<dbReference type="Gene3D" id="3.30.1330.40">
    <property type="entry name" value="RutC-like"/>
    <property type="match status" value="1"/>
</dbReference>